<dbReference type="STRING" id="279058.LT85_1241"/>
<dbReference type="Proteomes" id="UP000030302">
    <property type="component" value="Chromosome"/>
</dbReference>
<evidence type="ECO:0000256" key="5">
    <source>
        <dbReference type="ARBA" id="ARBA00022989"/>
    </source>
</evidence>
<proteinExistence type="inferred from homology"/>
<dbReference type="KEGG" id="care:LT85_1241"/>
<accession>A0A0A1F9Q7</accession>
<feature type="transmembrane region" description="Helical" evidence="7">
    <location>
        <begin position="112"/>
        <end position="131"/>
    </location>
</feature>
<dbReference type="OrthoDB" id="9181018at2"/>
<feature type="transmembrane region" description="Helical" evidence="7">
    <location>
        <begin position="78"/>
        <end position="100"/>
    </location>
</feature>
<comment type="similarity">
    <text evidence="2">Belongs to the UPF0719 family.</text>
</comment>
<evidence type="ECO:0000256" key="7">
    <source>
        <dbReference type="SAM" id="Phobius"/>
    </source>
</evidence>
<dbReference type="RefSeq" id="WP_038486614.1">
    <property type="nucleotide sequence ID" value="NZ_CP009962.1"/>
</dbReference>
<keyword evidence="5 7" id="KW-1133">Transmembrane helix</keyword>
<dbReference type="InterPro" id="IPR007140">
    <property type="entry name" value="DUF350"/>
</dbReference>
<gene>
    <name evidence="8" type="ORF">LT85_1241</name>
</gene>
<dbReference type="Pfam" id="PF03994">
    <property type="entry name" value="DUF350"/>
    <property type="match status" value="1"/>
</dbReference>
<feature type="transmembrane region" description="Helical" evidence="7">
    <location>
        <begin position="46"/>
        <end position="66"/>
    </location>
</feature>
<evidence type="ECO:0000256" key="3">
    <source>
        <dbReference type="ARBA" id="ARBA00022475"/>
    </source>
</evidence>
<dbReference type="AlphaFoldDB" id="A0A0A1F9Q7"/>
<evidence type="ECO:0000256" key="4">
    <source>
        <dbReference type="ARBA" id="ARBA00022692"/>
    </source>
</evidence>
<dbReference type="GO" id="GO:0005886">
    <property type="term" value="C:plasma membrane"/>
    <property type="evidence" value="ECO:0007669"/>
    <property type="project" value="UniProtKB-SubCell"/>
</dbReference>
<organism evidence="8 9">
    <name type="scientific">Collimonas arenae</name>
    <dbReference type="NCBI Taxonomy" id="279058"/>
    <lineage>
        <taxon>Bacteria</taxon>
        <taxon>Pseudomonadati</taxon>
        <taxon>Pseudomonadota</taxon>
        <taxon>Betaproteobacteria</taxon>
        <taxon>Burkholderiales</taxon>
        <taxon>Oxalobacteraceae</taxon>
        <taxon>Collimonas</taxon>
    </lineage>
</organism>
<dbReference type="PANTHER" id="PTHR40043:SF1">
    <property type="entry name" value="UPF0719 INNER MEMBRANE PROTEIN YJFL"/>
    <property type="match status" value="1"/>
</dbReference>
<evidence type="ECO:0000256" key="2">
    <source>
        <dbReference type="ARBA" id="ARBA00005779"/>
    </source>
</evidence>
<dbReference type="PANTHER" id="PTHR40043">
    <property type="entry name" value="UPF0719 INNER MEMBRANE PROTEIN YJFL"/>
    <property type="match status" value="1"/>
</dbReference>
<dbReference type="EMBL" id="CP009962">
    <property type="protein sequence ID" value="AIY40399.1"/>
    <property type="molecule type" value="Genomic_DNA"/>
</dbReference>
<evidence type="ECO:0000313" key="9">
    <source>
        <dbReference type="Proteomes" id="UP000030302"/>
    </source>
</evidence>
<keyword evidence="4 7" id="KW-0812">Transmembrane</keyword>
<dbReference type="HOGENOM" id="CLU_122820_0_1_4"/>
<keyword evidence="6 7" id="KW-0472">Membrane</keyword>
<sequence>MNLAFLPVGLPAFLSHFGLALILVAVFFVVYIFITPYHELALIRAGNHSAAASLAGALLGYIVALSSAISNSVNLLDMLVWGVVALVVQLLAFLIVRLLLPTLIADIPENKIASGIFLGTVSLGLGLLNAACMTY</sequence>
<keyword evidence="9" id="KW-1185">Reference proteome</keyword>
<evidence type="ECO:0000313" key="8">
    <source>
        <dbReference type="EMBL" id="AIY40399.1"/>
    </source>
</evidence>
<reference evidence="9" key="1">
    <citation type="journal article" date="2014" name="Soil Biol. Biochem.">
        <title>Structure and function of bacterial communities in ageing soils: Insights from the Mendocino ecological staircase.</title>
        <authorList>
            <person name="Uroz S."/>
            <person name="Tech J.J."/>
            <person name="Sawaya N.A."/>
            <person name="Frey-Klett P."/>
            <person name="Leveau J.H.J."/>
        </authorList>
    </citation>
    <scope>NUCLEOTIDE SEQUENCE [LARGE SCALE GENOMIC DNA]</scope>
    <source>
        <strain evidence="9">Cal35</strain>
    </source>
</reference>
<feature type="transmembrane region" description="Helical" evidence="7">
    <location>
        <begin position="12"/>
        <end position="34"/>
    </location>
</feature>
<evidence type="ECO:0000256" key="6">
    <source>
        <dbReference type="ARBA" id="ARBA00023136"/>
    </source>
</evidence>
<comment type="subcellular location">
    <subcellularLocation>
        <location evidence="1">Cell membrane</location>
        <topology evidence="1">Multi-pass membrane protein</topology>
    </subcellularLocation>
</comment>
<name>A0A0A1F9Q7_9BURK</name>
<keyword evidence="3" id="KW-1003">Cell membrane</keyword>
<evidence type="ECO:0000256" key="1">
    <source>
        <dbReference type="ARBA" id="ARBA00004651"/>
    </source>
</evidence>
<protein>
    <submittedName>
        <fullName evidence="8">Membrane protein with DUF350 domain</fullName>
    </submittedName>
</protein>